<feature type="compositionally biased region" description="Basic and acidic residues" evidence="1">
    <location>
        <begin position="81"/>
        <end position="103"/>
    </location>
</feature>
<feature type="region of interest" description="Disordered" evidence="1">
    <location>
        <begin position="79"/>
        <end position="104"/>
    </location>
</feature>
<feature type="compositionally biased region" description="Low complexity" evidence="1">
    <location>
        <begin position="47"/>
        <end position="63"/>
    </location>
</feature>
<feature type="compositionally biased region" description="Basic and acidic residues" evidence="1">
    <location>
        <begin position="229"/>
        <end position="241"/>
    </location>
</feature>
<sequence length="493" mass="54423">MTPRYLSRILVMTVSLLPALACAASDDEMLRAFGEASHAKPFIPAETSKPQPTSQPKSTTKSTDQAELTRLRARINQLEKQQAESKRDKSQEALKRQQAESQKKLAALEAENQQQAQNLAKVTQELKAAQQQAADAAQRSVPQQSISDKQLAALQAEKQQLVEEVSTLKQALKDAQQQSRALSDMQKNAEALKVQQIESAKKLATLDAEKKQQTQDAAQLSKQLNEAQEAVKRSQEQLKKQHAADAELLNQQLREAHDAAKRSEDALKQQQAKNIATLTAELDNAKKHSTIALPETLPKSDADRDGYTLGQFIASNAVVQLQMVKDVGLNFSLDQLIAGLTTQLKTGTSAMRSEEMSQRYATMQESINKGMGKLIEKGYAQLDKQVEKRKTLRAENGVRWFAVKPAKAKLIPEQQVEVSVKVSTLGGKVINDFADDKVPFDSNLPPLLYDGMSLTGKGGAVEGWALAKDIFEREPLPPWVAPYDVIHYQLAIK</sequence>
<feature type="compositionally biased region" description="Polar residues" evidence="1">
    <location>
        <begin position="217"/>
        <end position="226"/>
    </location>
</feature>
<dbReference type="InterPro" id="IPR036944">
    <property type="entry name" value="PPIase_FKBP_N_sf"/>
</dbReference>
<feature type="chain" id="PRO_5045074553" evidence="2">
    <location>
        <begin position="24"/>
        <end position="493"/>
    </location>
</feature>
<keyword evidence="2" id="KW-0732">Signal</keyword>
<comment type="caution">
    <text evidence="3">The sequence shown here is derived from an EMBL/GenBank/DDBJ whole genome shotgun (WGS) entry which is preliminary data.</text>
</comment>
<dbReference type="EMBL" id="FOSD01000016">
    <property type="protein sequence ID" value="SFL01578.1"/>
    <property type="molecule type" value="Genomic_DNA"/>
</dbReference>
<dbReference type="GO" id="GO:0016853">
    <property type="term" value="F:isomerase activity"/>
    <property type="evidence" value="ECO:0007669"/>
    <property type="project" value="UniProtKB-KW"/>
</dbReference>
<proteinExistence type="predicted"/>
<dbReference type="Proteomes" id="UP000198841">
    <property type="component" value="Unassembled WGS sequence"/>
</dbReference>
<feature type="region of interest" description="Disordered" evidence="1">
    <location>
        <begin position="217"/>
        <end position="241"/>
    </location>
</feature>
<feature type="signal peptide" evidence="2">
    <location>
        <begin position="1"/>
        <end position="23"/>
    </location>
</feature>
<evidence type="ECO:0000313" key="3">
    <source>
        <dbReference type="EMBL" id="SFL01578.1"/>
    </source>
</evidence>
<evidence type="ECO:0000256" key="2">
    <source>
        <dbReference type="SAM" id="SignalP"/>
    </source>
</evidence>
<protein>
    <submittedName>
        <fullName evidence="3">Domain amino terminal to FKBP-type peptidyl-prolyl isomerase</fullName>
    </submittedName>
</protein>
<feature type="region of interest" description="Disordered" evidence="1">
    <location>
        <begin position="41"/>
        <end position="66"/>
    </location>
</feature>
<evidence type="ECO:0000256" key="1">
    <source>
        <dbReference type="SAM" id="MobiDB-lite"/>
    </source>
</evidence>
<dbReference type="Gene3D" id="1.10.287.460">
    <property type="entry name" value="Peptidyl-prolyl cis-trans isomerase, FKBP-type, N-terminal domain"/>
    <property type="match status" value="1"/>
</dbReference>
<reference evidence="3 4" key="1">
    <citation type="submission" date="2016-10" db="EMBL/GenBank/DDBJ databases">
        <authorList>
            <person name="Varghese N."/>
            <person name="Submissions S."/>
        </authorList>
    </citation>
    <scope>NUCLEOTIDE SEQUENCE [LARGE SCALE GENOMIC DNA]</scope>
    <source>
        <strain evidence="3 4">YR512</strain>
    </source>
</reference>
<keyword evidence="3" id="KW-0413">Isomerase</keyword>
<accession>A0A1I4E6Z4</accession>
<evidence type="ECO:0000313" key="4">
    <source>
        <dbReference type="Proteomes" id="UP000198841"/>
    </source>
</evidence>
<name>A0A1I4E6Z4_9GAMM</name>
<keyword evidence="4" id="KW-1185">Reference proteome</keyword>
<organism evidence="3 4">
    <name type="scientific">Candidatus Pantoea symbiotica</name>
    <dbReference type="NCBI Taxonomy" id="1884370"/>
    <lineage>
        <taxon>Bacteria</taxon>
        <taxon>Pseudomonadati</taxon>
        <taxon>Pseudomonadota</taxon>
        <taxon>Gammaproteobacteria</taxon>
        <taxon>Enterobacterales</taxon>
        <taxon>Erwiniaceae</taxon>
        <taxon>Pantoea</taxon>
    </lineage>
</organism>
<gene>
    <name evidence="3" type="ORF">SAMN05518863_11629</name>
</gene>